<keyword evidence="3" id="KW-1185">Reference proteome</keyword>
<protein>
    <submittedName>
        <fullName evidence="2">Uncharacterized protein</fullName>
    </submittedName>
</protein>
<sequence length="72" mass="8092">MKNKFFGFVVLFVSYLIIVRAMKNKDSLIYKSVCSCAESISLMLSKFLESKVSLNDKSEKSKTQSNAQKGSD</sequence>
<name>A0A369KTB9_9BACT</name>
<evidence type="ECO:0000313" key="3">
    <source>
        <dbReference type="Proteomes" id="UP000253934"/>
    </source>
</evidence>
<proteinExistence type="predicted"/>
<dbReference type="EMBL" id="QOVW01000070">
    <property type="protein sequence ID" value="RDB35945.1"/>
    <property type="molecule type" value="Genomic_DNA"/>
</dbReference>
<accession>A0A369KTB9</accession>
<comment type="caution">
    <text evidence="2">The sequence shown here is derived from an EMBL/GenBank/DDBJ whole genome shotgun (WGS) entry which is preliminary data.</text>
</comment>
<evidence type="ECO:0000256" key="1">
    <source>
        <dbReference type="SAM" id="MobiDB-lite"/>
    </source>
</evidence>
<dbReference type="AlphaFoldDB" id="A0A369KTB9"/>
<reference evidence="2" key="1">
    <citation type="submission" date="2018-04" db="EMBL/GenBank/DDBJ databases">
        <title>Draft genome sequence of the Candidatus Spirobacillus cienkowskii, a pathogen of freshwater Daphnia species, reconstructed from hemolymph metagenomic reads.</title>
        <authorList>
            <person name="Bresciani L."/>
            <person name="Lemos L.N."/>
            <person name="Wale N."/>
            <person name="Lin J.Y."/>
            <person name="Fernandes G.R."/>
            <person name="Duffy M.A."/>
            <person name="Rodrigues J.M."/>
        </authorList>
    </citation>
    <scope>NUCLEOTIDE SEQUENCE [LARGE SCALE GENOMIC DNA]</scope>
    <source>
        <strain evidence="2">Binning01</strain>
    </source>
</reference>
<evidence type="ECO:0000313" key="2">
    <source>
        <dbReference type="EMBL" id="RDB35945.1"/>
    </source>
</evidence>
<gene>
    <name evidence="2" type="ORF">DCC88_07410</name>
</gene>
<feature type="compositionally biased region" description="Polar residues" evidence="1">
    <location>
        <begin position="63"/>
        <end position="72"/>
    </location>
</feature>
<dbReference type="Proteomes" id="UP000253934">
    <property type="component" value="Unassembled WGS sequence"/>
</dbReference>
<feature type="region of interest" description="Disordered" evidence="1">
    <location>
        <begin position="53"/>
        <end position="72"/>
    </location>
</feature>
<organism evidence="2 3">
    <name type="scientific">Spirobacillus cienkowskii</name>
    <dbReference type="NCBI Taxonomy" id="495820"/>
    <lineage>
        <taxon>Bacteria</taxon>
        <taxon>Pseudomonadati</taxon>
        <taxon>Bdellovibrionota</taxon>
        <taxon>Oligoflexia</taxon>
        <taxon>Silvanigrellales</taxon>
        <taxon>Spirobacillus</taxon>
    </lineage>
</organism>